<dbReference type="RefSeq" id="WP_341416195.1">
    <property type="nucleotide sequence ID" value="NZ_JBBPCC010000008.1"/>
</dbReference>
<dbReference type="Proteomes" id="UP001469365">
    <property type="component" value="Unassembled WGS sequence"/>
</dbReference>
<accession>A0ABU9DLK8</accession>
<dbReference type="Gene3D" id="1.10.10.10">
    <property type="entry name" value="Winged helix-like DNA-binding domain superfamily/Winged helix DNA-binding domain"/>
    <property type="match status" value="1"/>
</dbReference>
<dbReference type="SUPFAM" id="SSF52172">
    <property type="entry name" value="CheY-like"/>
    <property type="match status" value="1"/>
</dbReference>
<evidence type="ECO:0000256" key="4">
    <source>
        <dbReference type="ARBA" id="ARBA00023012"/>
    </source>
</evidence>
<evidence type="ECO:0000256" key="9">
    <source>
        <dbReference type="PIRNR" id="PIRNR006171"/>
    </source>
</evidence>
<evidence type="ECO:0000256" key="2">
    <source>
        <dbReference type="ARBA" id="ARBA00022490"/>
    </source>
</evidence>
<dbReference type="EMBL" id="JBBPCC010000008">
    <property type="protein sequence ID" value="MEK8129102.1"/>
    <property type="molecule type" value="Genomic_DNA"/>
</dbReference>
<keyword evidence="3 10" id="KW-0597">Phosphoprotein</keyword>
<evidence type="ECO:0000259" key="11">
    <source>
        <dbReference type="PROSITE" id="PS50110"/>
    </source>
</evidence>
<feature type="domain" description="Response regulatory" evidence="11">
    <location>
        <begin position="3"/>
        <end position="119"/>
    </location>
</feature>
<dbReference type="CDD" id="cd19925">
    <property type="entry name" value="REC_citrate_TCS"/>
    <property type="match status" value="1"/>
</dbReference>
<comment type="subcellular location">
    <subcellularLocation>
        <location evidence="1 9">Cytoplasm</location>
    </subcellularLocation>
</comment>
<dbReference type="SMART" id="SM00448">
    <property type="entry name" value="REC"/>
    <property type="match status" value="1"/>
</dbReference>
<reference evidence="12 13" key="1">
    <citation type="submission" date="2024-04" db="EMBL/GenBank/DDBJ databases">
        <title>draft genome sequnece of Paenibacillus filicis.</title>
        <authorList>
            <person name="Kim D.-U."/>
        </authorList>
    </citation>
    <scope>NUCLEOTIDE SEQUENCE [LARGE SCALE GENOMIC DNA]</scope>
    <source>
        <strain evidence="12 13">KACC14197</strain>
    </source>
</reference>
<protein>
    <recommendedName>
        <fullName evidence="9">Transcriptional regulatory protein</fullName>
    </recommendedName>
</protein>
<evidence type="ECO:0000256" key="3">
    <source>
        <dbReference type="ARBA" id="ARBA00022553"/>
    </source>
</evidence>
<dbReference type="InterPro" id="IPR011006">
    <property type="entry name" value="CheY-like_superfamily"/>
</dbReference>
<evidence type="ECO:0000256" key="1">
    <source>
        <dbReference type="ARBA" id="ARBA00004496"/>
    </source>
</evidence>
<evidence type="ECO:0000256" key="5">
    <source>
        <dbReference type="ARBA" id="ARBA00023015"/>
    </source>
</evidence>
<evidence type="ECO:0000256" key="8">
    <source>
        <dbReference type="ARBA" id="ARBA00023163"/>
    </source>
</evidence>
<keyword evidence="4 9" id="KW-0902">Two-component regulatory system</keyword>
<dbReference type="SUPFAM" id="SSF46785">
    <property type="entry name" value="Winged helix' DNA-binding domain"/>
    <property type="match status" value="1"/>
</dbReference>
<dbReference type="InterPro" id="IPR001789">
    <property type="entry name" value="Sig_transdc_resp-reg_receiver"/>
</dbReference>
<keyword evidence="8 9" id="KW-0804">Transcription</keyword>
<dbReference type="InterPro" id="IPR036390">
    <property type="entry name" value="WH_DNA-bd_sf"/>
</dbReference>
<evidence type="ECO:0000256" key="6">
    <source>
        <dbReference type="ARBA" id="ARBA00023125"/>
    </source>
</evidence>
<dbReference type="InterPro" id="IPR051271">
    <property type="entry name" value="2C-system_Tx_regulators"/>
</dbReference>
<keyword evidence="13" id="KW-1185">Reference proteome</keyword>
<proteinExistence type="predicted"/>
<sequence>MFQVVLIEDDPMVLEVNRQFVERVPGFHVVATAGNGLEGLAKVRELLPDLIILDIYMPGENGTEVLRQIREEKLPVDAIVITAANDIPTIQWMLHQGALDYIVKPFKFERVRDALNNYSSIKMRFGQQSPLSQEELDRLLRSPQTVLPEQVRGLEDSSADHAASSLPLISGELPKGLQELTMKQVILYLLRQQTSQSAEEVADGVGLARVTARRYLDHLEKTGQVKLDIEYGGIGRPVNRYRWTARK</sequence>
<evidence type="ECO:0000313" key="12">
    <source>
        <dbReference type="EMBL" id="MEK8129102.1"/>
    </source>
</evidence>
<evidence type="ECO:0000256" key="7">
    <source>
        <dbReference type="ARBA" id="ARBA00023159"/>
    </source>
</evidence>
<dbReference type="Gene3D" id="3.40.50.2300">
    <property type="match status" value="1"/>
</dbReference>
<comment type="caution">
    <text evidence="12">The sequence shown here is derived from an EMBL/GenBank/DDBJ whole genome shotgun (WGS) entry which is preliminary data.</text>
</comment>
<dbReference type="PROSITE" id="PS50110">
    <property type="entry name" value="RESPONSE_REGULATORY"/>
    <property type="match status" value="1"/>
</dbReference>
<name>A0ABU9DLK8_9BACL</name>
<dbReference type="PANTHER" id="PTHR45526">
    <property type="entry name" value="TRANSCRIPTIONAL REGULATORY PROTEIN DPIA"/>
    <property type="match status" value="1"/>
</dbReference>
<keyword evidence="5 9" id="KW-0805">Transcription regulation</keyword>
<keyword evidence="2 9" id="KW-0963">Cytoplasm</keyword>
<gene>
    <name evidence="12" type="ORF">WMW72_14450</name>
</gene>
<dbReference type="InterPro" id="IPR036388">
    <property type="entry name" value="WH-like_DNA-bd_sf"/>
</dbReference>
<dbReference type="InterPro" id="IPR006793">
    <property type="entry name" value="FaeA"/>
</dbReference>
<evidence type="ECO:0000313" key="13">
    <source>
        <dbReference type="Proteomes" id="UP001469365"/>
    </source>
</evidence>
<dbReference type="PIRSF" id="PIRSF006171">
    <property type="entry name" value="RR_citrat_malat"/>
    <property type="match status" value="1"/>
</dbReference>
<feature type="modified residue" description="4-aspartylphosphate" evidence="10">
    <location>
        <position position="54"/>
    </location>
</feature>
<keyword evidence="6 9" id="KW-0238">DNA-binding</keyword>
<evidence type="ECO:0000256" key="10">
    <source>
        <dbReference type="PROSITE-ProRule" id="PRU00169"/>
    </source>
</evidence>
<dbReference type="InterPro" id="IPR024187">
    <property type="entry name" value="Sig_transdc_resp-reg_cit/mal"/>
</dbReference>
<organism evidence="12 13">
    <name type="scientific">Paenibacillus filicis</name>
    <dbReference type="NCBI Taxonomy" id="669464"/>
    <lineage>
        <taxon>Bacteria</taxon>
        <taxon>Bacillati</taxon>
        <taxon>Bacillota</taxon>
        <taxon>Bacilli</taxon>
        <taxon>Bacillales</taxon>
        <taxon>Paenibacillaceae</taxon>
        <taxon>Paenibacillus</taxon>
    </lineage>
</organism>
<dbReference type="PANTHER" id="PTHR45526:SF1">
    <property type="entry name" value="TRANSCRIPTIONAL REGULATORY PROTEIN DCUR-RELATED"/>
    <property type="match status" value="1"/>
</dbReference>
<dbReference type="Pfam" id="PF00072">
    <property type="entry name" value="Response_reg"/>
    <property type="match status" value="1"/>
</dbReference>
<keyword evidence="7 9" id="KW-0010">Activator</keyword>
<dbReference type="Pfam" id="PF04703">
    <property type="entry name" value="FaeA"/>
    <property type="match status" value="1"/>
</dbReference>